<evidence type="ECO:0008006" key="3">
    <source>
        <dbReference type="Google" id="ProtNLM"/>
    </source>
</evidence>
<organism evidence="1 2">
    <name type="scientific">Alkalidesulfovibrio alkalitolerans DSM 16529</name>
    <dbReference type="NCBI Taxonomy" id="1121439"/>
    <lineage>
        <taxon>Bacteria</taxon>
        <taxon>Pseudomonadati</taxon>
        <taxon>Thermodesulfobacteriota</taxon>
        <taxon>Desulfovibrionia</taxon>
        <taxon>Desulfovibrionales</taxon>
        <taxon>Desulfovibrionaceae</taxon>
        <taxon>Alkalidesulfovibrio</taxon>
    </lineage>
</organism>
<comment type="caution">
    <text evidence="1">The sequence shown here is derived from an EMBL/GenBank/DDBJ whole genome shotgun (WGS) entry which is preliminary data.</text>
</comment>
<dbReference type="Proteomes" id="UP000014975">
    <property type="component" value="Unassembled WGS sequence"/>
</dbReference>
<dbReference type="RefSeq" id="WP_020888100.1">
    <property type="nucleotide sequence ID" value="NZ_ATHI01000031.1"/>
</dbReference>
<gene>
    <name evidence="1" type="ORF">dsat_1404</name>
</gene>
<dbReference type="EMBL" id="ATHI01000031">
    <property type="protein sequence ID" value="EPR30682.1"/>
    <property type="molecule type" value="Genomic_DNA"/>
</dbReference>
<dbReference type="eggNOG" id="ENOG5033B8E">
    <property type="taxonomic scope" value="Bacteria"/>
</dbReference>
<reference evidence="1 2" key="1">
    <citation type="journal article" date="2013" name="Genome Announc.">
        <title>Draft genome sequences for three mercury-methylating, sulfate-reducing bacteria.</title>
        <authorList>
            <person name="Brown S.D."/>
            <person name="Hurt R.A.Jr."/>
            <person name="Gilmour C.C."/>
            <person name="Elias D.A."/>
        </authorList>
    </citation>
    <scope>NUCLEOTIDE SEQUENCE [LARGE SCALE GENOMIC DNA]</scope>
    <source>
        <strain evidence="1 2">DSM 16529</strain>
    </source>
</reference>
<accession>S7T0T6</accession>
<dbReference type="PROSITE" id="PS51257">
    <property type="entry name" value="PROKAR_LIPOPROTEIN"/>
    <property type="match status" value="1"/>
</dbReference>
<dbReference type="PATRIC" id="fig|1121439.3.peg.2789"/>
<dbReference type="OrthoDB" id="5471962at2"/>
<protein>
    <recommendedName>
        <fullName evidence="3">Lipocalin-like domain-containing protein</fullName>
    </recommendedName>
</protein>
<dbReference type="STRING" id="1121439.dsat_1404"/>
<sequence length="112" mass="12142">MTRKSLVISPLLVVALLLALGCARTGVSDLAGRWEAKTETGVVVLILNEDGKGAWRTEMDEVTFRWSVRDGRLMLHAKSGGVVAAALPVEGRLELDLPSVGTLRFTRVERGK</sequence>
<proteinExistence type="predicted"/>
<evidence type="ECO:0000313" key="1">
    <source>
        <dbReference type="EMBL" id="EPR30682.1"/>
    </source>
</evidence>
<name>S7T0T6_9BACT</name>
<dbReference type="AlphaFoldDB" id="S7T0T6"/>
<keyword evidence="2" id="KW-1185">Reference proteome</keyword>
<evidence type="ECO:0000313" key="2">
    <source>
        <dbReference type="Proteomes" id="UP000014975"/>
    </source>
</evidence>